<feature type="region of interest" description="Disordered" evidence="1">
    <location>
        <begin position="29"/>
        <end position="140"/>
    </location>
</feature>
<protein>
    <submittedName>
        <fullName evidence="2 4">Uncharacterized protein</fullName>
    </submittedName>
</protein>
<evidence type="ECO:0000313" key="4">
    <source>
        <dbReference type="WBParaSite" id="SSLN_0001887501-mRNA-1"/>
    </source>
</evidence>
<feature type="compositionally biased region" description="Polar residues" evidence="1">
    <location>
        <begin position="78"/>
        <end position="87"/>
    </location>
</feature>
<feature type="compositionally biased region" description="Low complexity" evidence="1">
    <location>
        <begin position="88"/>
        <end position="107"/>
    </location>
</feature>
<feature type="compositionally biased region" description="Basic residues" evidence="1">
    <location>
        <begin position="131"/>
        <end position="140"/>
    </location>
</feature>
<reference evidence="4" key="1">
    <citation type="submission" date="2016-06" db="UniProtKB">
        <authorList>
            <consortium name="WormBaseParasite"/>
        </authorList>
    </citation>
    <scope>IDENTIFICATION</scope>
</reference>
<keyword evidence="3" id="KW-1185">Reference proteome</keyword>
<organism evidence="4">
    <name type="scientific">Schistocephalus solidus</name>
    <name type="common">Tapeworm</name>
    <dbReference type="NCBI Taxonomy" id="70667"/>
    <lineage>
        <taxon>Eukaryota</taxon>
        <taxon>Metazoa</taxon>
        <taxon>Spiralia</taxon>
        <taxon>Lophotrochozoa</taxon>
        <taxon>Platyhelminthes</taxon>
        <taxon>Cestoda</taxon>
        <taxon>Eucestoda</taxon>
        <taxon>Diphyllobothriidea</taxon>
        <taxon>Diphyllobothriidae</taxon>
        <taxon>Schistocephalus</taxon>
    </lineage>
</organism>
<reference evidence="2 3" key="2">
    <citation type="submission" date="2018-11" db="EMBL/GenBank/DDBJ databases">
        <authorList>
            <consortium name="Pathogen Informatics"/>
        </authorList>
    </citation>
    <scope>NUCLEOTIDE SEQUENCE [LARGE SCALE GENOMIC DNA]</scope>
    <source>
        <strain evidence="2 3">NST_G2</strain>
    </source>
</reference>
<sequence>MWRQGQVPQDFKDATIVHLYKRERLVQKSMRPTGSPPLRPSGWIASHNHRGQHRHGPSPPNVTTLSTHIQRAKRPGRTFSNSMQQQFTTSTSATPASDPTTTTPNTAAHDHRHYPPSSTPCADHGDEHHLPHSHHLSSRL</sequence>
<dbReference type="AlphaFoldDB" id="A0A183TNZ4"/>
<feature type="compositionally biased region" description="Basic residues" evidence="1">
    <location>
        <begin position="47"/>
        <end position="56"/>
    </location>
</feature>
<evidence type="ECO:0000256" key="1">
    <source>
        <dbReference type="SAM" id="MobiDB-lite"/>
    </source>
</evidence>
<name>A0A183TNZ4_SCHSO</name>
<evidence type="ECO:0000313" key="2">
    <source>
        <dbReference type="EMBL" id="VDM04578.1"/>
    </source>
</evidence>
<evidence type="ECO:0000313" key="3">
    <source>
        <dbReference type="Proteomes" id="UP000275846"/>
    </source>
</evidence>
<dbReference type="EMBL" id="UYSU01043864">
    <property type="protein sequence ID" value="VDM04578.1"/>
    <property type="molecule type" value="Genomic_DNA"/>
</dbReference>
<dbReference type="Proteomes" id="UP000275846">
    <property type="component" value="Unassembled WGS sequence"/>
</dbReference>
<dbReference type="WBParaSite" id="SSLN_0001887501-mRNA-1">
    <property type="protein sequence ID" value="SSLN_0001887501-mRNA-1"/>
    <property type="gene ID" value="SSLN_0001887501"/>
</dbReference>
<gene>
    <name evidence="2" type="ORF">SSLN_LOCUS18192</name>
</gene>
<proteinExistence type="predicted"/>
<accession>A0A183TNZ4</accession>